<proteinExistence type="predicted"/>
<comment type="caution">
    <text evidence="1">The sequence shown here is derived from an EMBL/GenBank/DDBJ whole genome shotgun (WGS) entry which is preliminary data.</text>
</comment>
<evidence type="ECO:0000313" key="1">
    <source>
        <dbReference type="EMBL" id="EWY39527.1"/>
    </source>
</evidence>
<keyword evidence="2" id="KW-1185">Reference proteome</keyword>
<dbReference type="Pfam" id="PF13366">
    <property type="entry name" value="PDDEXK_3"/>
    <property type="match status" value="1"/>
</dbReference>
<reference evidence="1 2" key="1">
    <citation type="submission" date="2013-08" db="EMBL/GenBank/DDBJ databases">
        <title>The genome sequence of Skermanella stibiiresistens.</title>
        <authorList>
            <person name="Zhu W."/>
            <person name="Wang G."/>
        </authorList>
    </citation>
    <scope>NUCLEOTIDE SEQUENCE [LARGE SCALE GENOMIC DNA]</scope>
    <source>
        <strain evidence="1 2">SB22</strain>
    </source>
</reference>
<dbReference type="EMBL" id="AVFL01000011">
    <property type="protein sequence ID" value="EWY39527.1"/>
    <property type="molecule type" value="Genomic_DNA"/>
</dbReference>
<sequence>MTEKIIGCAFAVSNTLGHGFLENVYKNALALEIEAAGLFVRKEQPFPAHYRDNQVGLYIADLVVDNTVIVELKATAVLTPVHLSQVLNYLKACRLPVGLILNFGQPRLEVKRVMR</sequence>
<dbReference type="AlphaFoldDB" id="W9H483"/>
<accession>W9H483</accession>
<dbReference type="STRING" id="1385369.N825_05355"/>
<protein>
    <submittedName>
        <fullName evidence="1">GxxExxY protein</fullName>
    </submittedName>
</protein>
<name>W9H483_9PROT</name>
<gene>
    <name evidence="1" type="ORF">N825_05355</name>
</gene>
<dbReference type="NCBIfam" id="TIGR04256">
    <property type="entry name" value="GxxExxY"/>
    <property type="match status" value="1"/>
</dbReference>
<dbReference type="Proteomes" id="UP000019486">
    <property type="component" value="Unassembled WGS sequence"/>
</dbReference>
<evidence type="ECO:0000313" key="2">
    <source>
        <dbReference type="Proteomes" id="UP000019486"/>
    </source>
</evidence>
<dbReference type="InterPro" id="IPR026350">
    <property type="entry name" value="GxxExxY"/>
</dbReference>
<organism evidence="1 2">
    <name type="scientific">Skermanella stibiiresistens SB22</name>
    <dbReference type="NCBI Taxonomy" id="1385369"/>
    <lineage>
        <taxon>Bacteria</taxon>
        <taxon>Pseudomonadati</taxon>
        <taxon>Pseudomonadota</taxon>
        <taxon>Alphaproteobacteria</taxon>
        <taxon>Rhodospirillales</taxon>
        <taxon>Azospirillaceae</taxon>
        <taxon>Skermanella</taxon>
    </lineage>
</organism>